<accession>A0A8S3BCC9</accession>
<evidence type="ECO:0008006" key="3">
    <source>
        <dbReference type="Google" id="ProtNLM"/>
    </source>
</evidence>
<evidence type="ECO:0000313" key="2">
    <source>
        <dbReference type="Proteomes" id="UP000681967"/>
    </source>
</evidence>
<evidence type="ECO:0000313" key="1">
    <source>
        <dbReference type="EMBL" id="CAF4804108.1"/>
    </source>
</evidence>
<protein>
    <recommendedName>
        <fullName evidence="3">CUB domain-containing protein</fullName>
    </recommendedName>
</protein>
<name>A0A8S3BCC9_9BILA</name>
<dbReference type="EMBL" id="CAJOBH010140773">
    <property type="protein sequence ID" value="CAF4804108.1"/>
    <property type="molecule type" value="Genomic_DNA"/>
</dbReference>
<reference evidence="1" key="1">
    <citation type="submission" date="2021-02" db="EMBL/GenBank/DDBJ databases">
        <authorList>
            <person name="Nowell W R."/>
        </authorList>
    </citation>
    <scope>NUCLEOTIDE SEQUENCE</scope>
</reference>
<dbReference type="AlphaFoldDB" id="A0A8S3BCC9"/>
<sequence length="33" mass="3433">MVSPTGVVTVHFSTDGGNVNGLGFKIILTAFRP</sequence>
<proteinExistence type="predicted"/>
<comment type="caution">
    <text evidence="1">The sequence shown here is derived from an EMBL/GenBank/DDBJ whole genome shotgun (WGS) entry which is preliminary data.</text>
</comment>
<feature type="non-terminal residue" evidence="1">
    <location>
        <position position="1"/>
    </location>
</feature>
<gene>
    <name evidence="1" type="ORF">BYL167_LOCUS48273</name>
</gene>
<organism evidence="1 2">
    <name type="scientific">Rotaria magnacalcarata</name>
    <dbReference type="NCBI Taxonomy" id="392030"/>
    <lineage>
        <taxon>Eukaryota</taxon>
        <taxon>Metazoa</taxon>
        <taxon>Spiralia</taxon>
        <taxon>Gnathifera</taxon>
        <taxon>Rotifera</taxon>
        <taxon>Eurotatoria</taxon>
        <taxon>Bdelloidea</taxon>
        <taxon>Philodinida</taxon>
        <taxon>Philodinidae</taxon>
        <taxon>Rotaria</taxon>
    </lineage>
</organism>
<dbReference type="Proteomes" id="UP000681967">
    <property type="component" value="Unassembled WGS sequence"/>
</dbReference>